<proteinExistence type="predicted"/>
<dbReference type="Proteomes" id="UP001058124">
    <property type="component" value="Unassembled WGS sequence"/>
</dbReference>
<organism evidence="1 2">
    <name type="scientific">Leminorella grimontii</name>
    <dbReference type="NCBI Taxonomy" id="82981"/>
    <lineage>
        <taxon>Bacteria</taxon>
        <taxon>Pseudomonadati</taxon>
        <taxon>Pseudomonadota</taxon>
        <taxon>Gammaproteobacteria</taxon>
        <taxon>Enterobacterales</taxon>
        <taxon>Budviciaceae</taxon>
        <taxon>Leminorella</taxon>
    </lineage>
</organism>
<dbReference type="RefSeq" id="WP_154656336.1">
    <property type="nucleotide sequence ID" value="NZ_BRLH01000001.1"/>
</dbReference>
<reference evidence="1" key="1">
    <citation type="submission" date="2022-06" db="EMBL/GenBank/DDBJ databases">
        <title>Draft genome sequences of Leminorella grimontii str. JCM5902.</title>
        <authorList>
            <person name="Wakabayashi Y."/>
            <person name="Kojima K."/>
        </authorList>
    </citation>
    <scope>NUCLEOTIDE SEQUENCE</scope>
    <source>
        <strain evidence="1">JCM 5902</strain>
    </source>
</reference>
<sequence length="52" mass="5772">MSENKTIEWLSEFLAYDNLYKGITPELAHQLAEDIFKEMAAGEVPGVVVTGD</sequence>
<accession>A0AAV5MXR1</accession>
<dbReference type="EMBL" id="BRLH01000001">
    <property type="protein sequence ID" value="GKX54048.1"/>
    <property type="molecule type" value="Genomic_DNA"/>
</dbReference>
<name>A0AAV5MXR1_9GAMM</name>
<comment type="caution">
    <text evidence="1">The sequence shown here is derived from an EMBL/GenBank/DDBJ whole genome shotgun (WGS) entry which is preliminary data.</text>
</comment>
<keyword evidence="2" id="KW-1185">Reference proteome</keyword>
<evidence type="ECO:0000313" key="1">
    <source>
        <dbReference type="EMBL" id="GKX54048.1"/>
    </source>
</evidence>
<gene>
    <name evidence="1" type="ORF">SOASR030_01600</name>
</gene>
<dbReference type="AlphaFoldDB" id="A0AAV5MXR1"/>
<protein>
    <submittedName>
        <fullName evidence="1">Uncharacterized protein</fullName>
    </submittedName>
</protein>
<evidence type="ECO:0000313" key="2">
    <source>
        <dbReference type="Proteomes" id="UP001058124"/>
    </source>
</evidence>